<keyword evidence="1" id="KW-0862">Zinc</keyword>
<dbReference type="Pfam" id="PF11917">
    <property type="entry name" value="DUF3435"/>
    <property type="match status" value="1"/>
</dbReference>
<gene>
    <name evidence="4" type="ORF">AJ80_05342</name>
</gene>
<evidence type="ECO:0000256" key="1">
    <source>
        <dbReference type="PROSITE-ProRule" id="PRU00042"/>
    </source>
</evidence>
<evidence type="ECO:0000256" key="2">
    <source>
        <dbReference type="SAM" id="MobiDB-lite"/>
    </source>
</evidence>
<name>A0A2B7Y4C6_POLH7</name>
<feature type="compositionally biased region" description="Basic and acidic residues" evidence="2">
    <location>
        <begin position="42"/>
        <end position="55"/>
    </location>
</feature>
<dbReference type="InterPro" id="IPR013087">
    <property type="entry name" value="Znf_C2H2_type"/>
</dbReference>
<keyword evidence="1" id="KW-0863">Zinc-finger</keyword>
<sequence>MSVTGESSSGYDTELTDPGAGPPRKRPRRGGRGSMPTPAQKEGAREPVGLHHWQEQYEDPADDTDEDLAKVPADFGGSKNTALLRERVEDRWKRYCAAKASNSGTDAKWDDPEVALCQASANDVHRFFNWTLGKLERGKNGRRLKGIRTTGALEADWKYFQGYYKKVTKSQVGKEMSDEVRLGMRWLADKYSLNDQVRQNVPVYIEDMVPFNETVLQTLEKRFHLGLQRLLLCFFNMLGTFTVNRESAILNLQYKDLLLSVQRNPHGGPPVPCVDFKPEFVKKHLGMKKLNTFILPEIIYGISLVYSPHVFLFGFLFHARAFENSRLQSMEDVRRLFPEDGCQEMQLPLKREMDNYYIFCKVGTVGGKVRILRDTPMSSGTLDSQQKSASEIHGLENPLYAHEFRYGGGKMLDESGFVSQAQMNVIMNHANSSTFLKYYRIRRHAGLQEVMCGLDPDKEFDRALTSASRWRDRRRPRYLTDAEKASVEQNPELQAVISVRERLADLYGRTRDPALIPVLRSQQREVMNTRQRLQYKLRLKVRGDFSRNQAVLDIDRQLSGVTANDNGSQQQPRIEFEMPPAQIHLLDKLLALPKSDSLEDEWRRRNEAVEAVRQYCGFLEGGPLRGRPKRSRSPDEAFPDDASPEKIRQEEERQPIDERAQPKPKPLDCFQCGRLYSDHQGVRRHFRSAHLNDRRCGPCGLSLPSEMHLRSHAAKTHSLRT</sequence>
<dbReference type="Proteomes" id="UP000224634">
    <property type="component" value="Unassembled WGS sequence"/>
</dbReference>
<dbReference type="PROSITE" id="PS50157">
    <property type="entry name" value="ZINC_FINGER_C2H2_2"/>
    <property type="match status" value="1"/>
</dbReference>
<dbReference type="GO" id="GO:0008270">
    <property type="term" value="F:zinc ion binding"/>
    <property type="evidence" value="ECO:0007669"/>
    <property type="project" value="UniProtKB-KW"/>
</dbReference>
<dbReference type="InterPro" id="IPR021842">
    <property type="entry name" value="DUF3435"/>
</dbReference>
<dbReference type="STRING" id="1447883.A0A2B7Y4C6"/>
<dbReference type="PANTHER" id="PTHR37535">
    <property type="entry name" value="FLUG DOMAIN PROTEIN"/>
    <property type="match status" value="1"/>
</dbReference>
<dbReference type="OrthoDB" id="4206656at2759"/>
<dbReference type="EMBL" id="PDNA01000077">
    <property type="protein sequence ID" value="PGH15999.1"/>
    <property type="molecule type" value="Genomic_DNA"/>
</dbReference>
<keyword evidence="1" id="KW-0479">Metal-binding</keyword>
<dbReference type="AlphaFoldDB" id="A0A2B7Y4C6"/>
<comment type="caution">
    <text evidence="4">The sequence shown here is derived from an EMBL/GenBank/DDBJ whole genome shotgun (WGS) entry which is preliminary data.</text>
</comment>
<reference evidence="4 5" key="1">
    <citation type="submission" date="2017-10" db="EMBL/GenBank/DDBJ databases">
        <title>Comparative genomics in systemic dimorphic fungi from Ajellomycetaceae.</title>
        <authorList>
            <person name="Munoz J.F."/>
            <person name="Mcewen J.G."/>
            <person name="Clay O.K."/>
            <person name="Cuomo C.A."/>
        </authorList>
    </citation>
    <scope>NUCLEOTIDE SEQUENCE [LARGE SCALE GENOMIC DNA]</scope>
    <source>
        <strain evidence="4 5">UAMH7299</strain>
    </source>
</reference>
<dbReference type="Gene3D" id="3.30.160.60">
    <property type="entry name" value="Classic Zinc Finger"/>
    <property type="match status" value="1"/>
</dbReference>
<feature type="region of interest" description="Disordered" evidence="2">
    <location>
        <begin position="623"/>
        <end position="665"/>
    </location>
</feature>
<dbReference type="PANTHER" id="PTHR37535:SF2">
    <property type="entry name" value="FINGER DOMAIN PROTEIN, PUTATIVE (AFU_ORTHOLOGUE AFUA_6G09300)-RELATED"/>
    <property type="match status" value="1"/>
</dbReference>
<feature type="compositionally biased region" description="Acidic residues" evidence="2">
    <location>
        <begin position="56"/>
        <end position="65"/>
    </location>
</feature>
<proteinExistence type="predicted"/>
<evidence type="ECO:0000259" key="3">
    <source>
        <dbReference type="PROSITE" id="PS50157"/>
    </source>
</evidence>
<feature type="compositionally biased region" description="Basic and acidic residues" evidence="2">
    <location>
        <begin position="643"/>
        <end position="661"/>
    </location>
</feature>
<feature type="compositionally biased region" description="Polar residues" evidence="2">
    <location>
        <begin position="1"/>
        <end position="11"/>
    </location>
</feature>
<dbReference type="SMART" id="SM00355">
    <property type="entry name" value="ZnF_C2H2"/>
    <property type="match status" value="2"/>
</dbReference>
<feature type="domain" description="C2H2-type" evidence="3">
    <location>
        <begin position="667"/>
        <end position="695"/>
    </location>
</feature>
<protein>
    <recommendedName>
        <fullName evidence="3">C2H2-type domain-containing protein</fullName>
    </recommendedName>
</protein>
<evidence type="ECO:0000313" key="5">
    <source>
        <dbReference type="Proteomes" id="UP000224634"/>
    </source>
</evidence>
<dbReference type="PROSITE" id="PS00028">
    <property type="entry name" value="ZINC_FINGER_C2H2_1"/>
    <property type="match status" value="2"/>
</dbReference>
<organism evidence="4 5">
    <name type="scientific">Polytolypa hystricis (strain UAMH7299)</name>
    <dbReference type="NCBI Taxonomy" id="1447883"/>
    <lineage>
        <taxon>Eukaryota</taxon>
        <taxon>Fungi</taxon>
        <taxon>Dikarya</taxon>
        <taxon>Ascomycota</taxon>
        <taxon>Pezizomycotina</taxon>
        <taxon>Eurotiomycetes</taxon>
        <taxon>Eurotiomycetidae</taxon>
        <taxon>Onygenales</taxon>
        <taxon>Onygenales incertae sedis</taxon>
        <taxon>Polytolypa</taxon>
    </lineage>
</organism>
<evidence type="ECO:0000313" key="4">
    <source>
        <dbReference type="EMBL" id="PGH15999.1"/>
    </source>
</evidence>
<feature type="region of interest" description="Disordered" evidence="2">
    <location>
        <begin position="1"/>
        <end position="65"/>
    </location>
</feature>
<keyword evidence="5" id="KW-1185">Reference proteome</keyword>
<accession>A0A2B7Y4C6</accession>